<evidence type="ECO:0000256" key="11">
    <source>
        <dbReference type="HAMAP-Rule" id="MF_01479"/>
    </source>
</evidence>
<evidence type="ECO:0000256" key="3">
    <source>
        <dbReference type="ARBA" id="ARBA00022485"/>
    </source>
</evidence>
<keyword evidence="4 11" id="KW-0479">Metal-binding</keyword>
<dbReference type="PROSITE" id="PS51674">
    <property type="entry name" value="4FE4S_WBL"/>
    <property type="match status" value="1"/>
</dbReference>
<dbReference type="GO" id="GO:0046872">
    <property type="term" value="F:metal ion binding"/>
    <property type="evidence" value="ECO:0007669"/>
    <property type="project" value="UniProtKB-KW"/>
</dbReference>
<keyword evidence="9 11" id="KW-1015">Disulfide bond</keyword>
<comment type="PTM">
    <text evidence="11">The Fe-S cluster can be nitrosylated by nitric oxide (NO).</text>
</comment>
<keyword evidence="10 11" id="KW-0804">Transcription</keyword>
<dbReference type="InParanoid" id="A0A263D0T9"/>
<accession>A0A263D0T9</accession>
<evidence type="ECO:0000313" key="13">
    <source>
        <dbReference type="EMBL" id="OZM72074.1"/>
    </source>
</evidence>
<feature type="binding site" evidence="11">
    <location>
        <position position="40"/>
    </location>
    <ligand>
        <name>[4Fe-4S] cluster</name>
        <dbReference type="ChEBI" id="CHEBI:49883"/>
    </ligand>
</feature>
<evidence type="ECO:0000256" key="5">
    <source>
        <dbReference type="ARBA" id="ARBA00023004"/>
    </source>
</evidence>
<dbReference type="InterPro" id="IPR034768">
    <property type="entry name" value="4FE4S_WBL"/>
</dbReference>
<keyword evidence="5 11" id="KW-0408">Iron</keyword>
<dbReference type="GO" id="GO:0047134">
    <property type="term" value="F:protein-disulfide reductase [NAD(P)H] activity"/>
    <property type="evidence" value="ECO:0007669"/>
    <property type="project" value="TreeGrafter"/>
</dbReference>
<dbReference type="GO" id="GO:0003677">
    <property type="term" value="F:DNA binding"/>
    <property type="evidence" value="ECO:0007669"/>
    <property type="project" value="UniProtKB-UniRule"/>
</dbReference>
<reference evidence="13 14" key="1">
    <citation type="submission" date="2017-07" db="EMBL/GenBank/DDBJ databases">
        <title>Amycolatopsis antarcticus sp. nov., isolated from the surface of an Antarcticus brown macroalga.</title>
        <authorList>
            <person name="Wang J."/>
            <person name="Leiva S."/>
            <person name="Huang J."/>
            <person name="Huang Y."/>
        </authorList>
    </citation>
    <scope>NUCLEOTIDE SEQUENCE [LARGE SCALE GENOMIC DNA]</scope>
    <source>
        <strain evidence="13 14">AU-G6</strain>
    </source>
</reference>
<evidence type="ECO:0000256" key="2">
    <source>
        <dbReference type="ARBA" id="ARBA00006597"/>
    </source>
</evidence>
<dbReference type="HAMAP" id="MF_01479">
    <property type="entry name" value="WhiB"/>
    <property type="match status" value="1"/>
</dbReference>
<evidence type="ECO:0000259" key="12">
    <source>
        <dbReference type="PROSITE" id="PS51674"/>
    </source>
</evidence>
<keyword evidence="11" id="KW-0963">Cytoplasm</keyword>
<keyword evidence="14" id="KW-1185">Reference proteome</keyword>
<dbReference type="GO" id="GO:0005737">
    <property type="term" value="C:cytoplasm"/>
    <property type="evidence" value="ECO:0007669"/>
    <property type="project" value="UniProtKB-SubCell"/>
</dbReference>
<keyword evidence="3 11" id="KW-0004">4Fe-4S</keyword>
<comment type="caution">
    <text evidence="13">The sequence shown here is derived from an EMBL/GenBank/DDBJ whole genome shotgun (WGS) entry which is preliminary data.</text>
</comment>
<dbReference type="GO" id="GO:0035731">
    <property type="term" value="F:dinitrosyl-iron complex binding"/>
    <property type="evidence" value="ECO:0007669"/>
    <property type="project" value="UniProtKB-UniRule"/>
</dbReference>
<comment type="function">
    <text evidence="11">Acts as a transcriptional regulator. Probably redox-responsive. The apo- but not holo-form probably binds DNA.</text>
</comment>
<comment type="PTM">
    <text evidence="11">Upon Fe-S cluster removal intramolecular disulfide bonds are formed.</text>
</comment>
<evidence type="ECO:0000256" key="10">
    <source>
        <dbReference type="ARBA" id="ARBA00023163"/>
    </source>
</evidence>
<feature type="binding site" evidence="11">
    <location>
        <position position="10"/>
    </location>
    <ligand>
        <name>[4Fe-4S] cluster</name>
        <dbReference type="ChEBI" id="CHEBI:49883"/>
    </ligand>
</feature>
<feature type="binding site" evidence="11">
    <location>
        <position position="49"/>
    </location>
    <ligand>
        <name>[4Fe-4S] cluster</name>
        <dbReference type="ChEBI" id="CHEBI:49883"/>
    </ligand>
</feature>
<dbReference type="GO" id="GO:0045454">
    <property type="term" value="P:cell redox homeostasis"/>
    <property type="evidence" value="ECO:0007669"/>
    <property type="project" value="TreeGrafter"/>
</dbReference>
<feature type="binding site" evidence="11">
    <location>
        <position position="43"/>
    </location>
    <ligand>
        <name>[4Fe-4S] cluster</name>
        <dbReference type="ChEBI" id="CHEBI:49883"/>
    </ligand>
</feature>
<comment type="similarity">
    <text evidence="2 11">Belongs to the WhiB family.</text>
</comment>
<dbReference type="Proteomes" id="UP000242444">
    <property type="component" value="Unassembled WGS sequence"/>
</dbReference>
<dbReference type="GO" id="GO:0051539">
    <property type="term" value="F:4 iron, 4 sulfur cluster binding"/>
    <property type="evidence" value="ECO:0007669"/>
    <property type="project" value="UniProtKB-UniRule"/>
</dbReference>
<evidence type="ECO:0000256" key="7">
    <source>
        <dbReference type="ARBA" id="ARBA00023015"/>
    </source>
</evidence>
<dbReference type="InterPro" id="IPR003482">
    <property type="entry name" value="Whib"/>
</dbReference>
<dbReference type="EMBL" id="NKYE01000009">
    <property type="protein sequence ID" value="OZM72074.1"/>
    <property type="molecule type" value="Genomic_DNA"/>
</dbReference>
<evidence type="ECO:0000256" key="4">
    <source>
        <dbReference type="ARBA" id="ARBA00022723"/>
    </source>
</evidence>
<dbReference type="Pfam" id="PF02467">
    <property type="entry name" value="Whib"/>
    <property type="match status" value="1"/>
</dbReference>
<dbReference type="GO" id="GO:0045892">
    <property type="term" value="P:negative regulation of DNA-templated transcription"/>
    <property type="evidence" value="ECO:0007669"/>
    <property type="project" value="TreeGrafter"/>
</dbReference>
<gene>
    <name evidence="11" type="primary">whiB</name>
    <name evidence="13" type="ORF">CFN78_16135</name>
</gene>
<dbReference type="AlphaFoldDB" id="A0A263D0T9"/>
<keyword evidence="7 11" id="KW-0805">Transcription regulation</keyword>
<keyword evidence="6 11" id="KW-0411">Iron-sulfur</keyword>
<comment type="cofactor">
    <cofactor evidence="11">
        <name>[4Fe-4S] cluster</name>
        <dbReference type="ChEBI" id="CHEBI:49883"/>
    </cofactor>
    <text evidence="11">Binds 1 [4Fe-4S] cluster per subunit. Following nitrosylation of the [4Fe-4S] cluster binds 1 [4Fe-8(NO)] cluster per subunit.</text>
</comment>
<dbReference type="OrthoDB" id="8104048at2"/>
<dbReference type="RefSeq" id="WP_094863645.1">
    <property type="nucleotide sequence ID" value="NZ_NKYE01000009.1"/>
</dbReference>
<evidence type="ECO:0000313" key="14">
    <source>
        <dbReference type="Proteomes" id="UP000242444"/>
    </source>
</evidence>
<protein>
    <recommendedName>
        <fullName evidence="11">Transcriptional regulator WhiB</fullName>
    </recommendedName>
</protein>
<organism evidence="13 14">
    <name type="scientific">Amycolatopsis antarctica</name>
    <dbReference type="NCBI Taxonomy" id="1854586"/>
    <lineage>
        <taxon>Bacteria</taxon>
        <taxon>Bacillati</taxon>
        <taxon>Actinomycetota</taxon>
        <taxon>Actinomycetes</taxon>
        <taxon>Pseudonocardiales</taxon>
        <taxon>Pseudonocardiaceae</taxon>
        <taxon>Amycolatopsis</taxon>
    </lineage>
</organism>
<dbReference type="PANTHER" id="PTHR38839">
    <property type="entry name" value="TRANSCRIPTIONAL REGULATOR WHID-RELATED"/>
    <property type="match status" value="1"/>
</dbReference>
<feature type="domain" description="4Fe-4S Wbl-type" evidence="12">
    <location>
        <begin position="9"/>
        <end position="73"/>
    </location>
</feature>
<evidence type="ECO:0000256" key="9">
    <source>
        <dbReference type="ARBA" id="ARBA00023157"/>
    </source>
</evidence>
<evidence type="ECO:0000256" key="1">
    <source>
        <dbReference type="ARBA" id="ARBA00004496"/>
    </source>
</evidence>
<keyword evidence="8 11" id="KW-0238">DNA-binding</keyword>
<sequence>MTNWRANARCRVERTDPELFFPVSERGPGARQLAAAKSVCGRCPVRRECLADAIDAGLDTGVFGGLSETERRNLTRHGLPAPVVWLRPATGAVACVA</sequence>
<comment type="subcellular location">
    <subcellularLocation>
        <location evidence="1 11">Cytoplasm</location>
    </subcellularLocation>
</comment>
<evidence type="ECO:0000256" key="8">
    <source>
        <dbReference type="ARBA" id="ARBA00023125"/>
    </source>
</evidence>
<evidence type="ECO:0000256" key="6">
    <source>
        <dbReference type="ARBA" id="ARBA00023014"/>
    </source>
</evidence>
<name>A0A263D0T9_9PSEU</name>
<proteinExistence type="inferred from homology"/>